<dbReference type="PANTHER" id="PTHR20974">
    <property type="entry name" value="UPF0585 PROTEIN CG18661"/>
    <property type="match status" value="1"/>
</dbReference>
<comment type="caution">
    <text evidence="1">The sequence shown here is derived from an EMBL/GenBank/DDBJ whole genome shotgun (WGS) entry which is preliminary data.</text>
</comment>
<dbReference type="STRING" id="1458275.AZ34_14270"/>
<organism evidence="1 2">
    <name type="scientific">Hylemonella gracilis str. Niagara R</name>
    <dbReference type="NCBI Taxonomy" id="1458275"/>
    <lineage>
        <taxon>Bacteria</taxon>
        <taxon>Pseudomonadati</taxon>
        <taxon>Pseudomonadota</taxon>
        <taxon>Betaproteobacteria</taxon>
        <taxon>Burkholderiales</taxon>
        <taxon>Comamonadaceae</taxon>
        <taxon>Hylemonella</taxon>
    </lineage>
</organism>
<dbReference type="eggNOG" id="COG0500">
    <property type="taxonomic scope" value="Bacteria"/>
</dbReference>
<dbReference type="CDD" id="cd02440">
    <property type="entry name" value="AdoMet_MTases"/>
    <property type="match status" value="1"/>
</dbReference>
<sequence length="214" mass="23518">MPPSSPALSALSAAAERNKQPILETLRGFLPDQGRALEIASGTGQHVAWFAQHLPGWTWLPTDLRDTYFADIEAHIQVLFQASVAEGLRGRVEAPRLLDVQQEPWPLQDARFDLIYCANMLHIAPWACCGALMRGAARHLAPGGRLVTYGPYLEDETPTADSNLAFDASLRARNPDWGLRRREDVAEAAQAAGLRLAARHTLPANNLLLVWQIG</sequence>
<evidence type="ECO:0000313" key="2">
    <source>
        <dbReference type="Proteomes" id="UP000023268"/>
    </source>
</evidence>
<accession>A0A016XLP9</accession>
<name>A0A016XLP9_9BURK</name>
<dbReference type="Pfam" id="PF06080">
    <property type="entry name" value="DUF938"/>
    <property type="match status" value="1"/>
</dbReference>
<evidence type="ECO:0000313" key="1">
    <source>
        <dbReference type="EMBL" id="EYC52113.1"/>
    </source>
</evidence>
<dbReference type="InterPro" id="IPR010342">
    <property type="entry name" value="DUF938"/>
</dbReference>
<dbReference type="GO" id="GO:0008168">
    <property type="term" value="F:methyltransferase activity"/>
    <property type="evidence" value="ECO:0007669"/>
    <property type="project" value="UniProtKB-KW"/>
</dbReference>
<dbReference type="InterPro" id="IPR029063">
    <property type="entry name" value="SAM-dependent_MTases_sf"/>
</dbReference>
<dbReference type="OrthoDB" id="9342562at2"/>
<dbReference type="SUPFAM" id="SSF53335">
    <property type="entry name" value="S-adenosyl-L-methionine-dependent methyltransferases"/>
    <property type="match status" value="1"/>
</dbReference>
<dbReference type="RefSeq" id="WP_035609129.1">
    <property type="nucleotide sequence ID" value="NZ_JEMG01000001.1"/>
</dbReference>
<keyword evidence="1" id="KW-0808">Transferase</keyword>
<dbReference type="GO" id="GO:0032259">
    <property type="term" value="P:methylation"/>
    <property type="evidence" value="ECO:0007669"/>
    <property type="project" value="UniProtKB-KW"/>
</dbReference>
<proteinExistence type="predicted"/>
<gene>
    <name evidence="1" type="ORF">AZ34_14270</name>
</gene>
<reference evidence="1 2" key="1">
    <citation type="submission" date="2014-02" db="EMBL/GenBank/DDBJ databases">
        <title>Draft Genome of Hylemonella gracilis isolated from the Niagara River.</title>
        <authorList>
            <person name="Pawlowski D.R."/>
            <person name="Koudelka G.B."/>
        </authorList>
    </citation>
    <scope>NUCLEOTIDE SEQUENCE [LARGE SCALE GENOMIC DNA]</scope>
    <source>
        <strain evidence="1 2">Niagara R</strain>
    </source>
</reference>
<dbReference type="AlphaFoldDB" id="A0A016XLP9"/>
<protein>
    <submittedName>
        <fullName evidence="1">SAM-dependent methyltransferase</fullName>
    </submittedName>
</protein>
<keyword evidence="1" id="KW-0489">Methyltransferase</keyword>
<dbReference type="PANTHER" id="PTHR20974:SF0">
    <property type="entry name" value="UPF0585 PROTEIN CG18661"/>
    <property type="match status" value="1"/>
</dbReference>
<dbReference type="Proteomes" id="UP000023268">
    <property type="component" value="Unassembled WGS sequence"/>
</dbReference>
<dbReference type="EMBL" id="JEMG01000001">
    <property type="protein sequence ID" value="EYC52113.1"/>
    <property type="molecule type" value="Genomic_DNA"/>
</dbReference>
<dbReference type="Gene3D" id="3.40.50.150">
    <property type="entry name" value="Vaccinia Virus protein VP39"/>
    <property type="match status" value="1"/>
</dbReference>